<dbReference type="GO" id="GO:0016491">
    <property type="term" value="F:oxidoreductase activity"/>
    <property type="evidence" value="ECO:0007669"/>
    <property type="project" value="UniProtKB-KW"/>
</dbReference>
<protein>
    <submittedName>
        <fullName evidence="3">Ldh family oxidoreductase</fullName>
    </submittedName>
</protein>
<evidence type="ECO:0000313" key="3">
    <source>
        <dbReference type="EMBL" id="MCS0497216.1"/>
    </source>
</evidence>
<dbReference type="Gene3D" id="1.10.1530.10">
    <property type="match status" value="1"/>
</dbReference>
<keyword evidence="2" id="KW-0560">Oxidoreductase</keyword>
<organism evidence="3 4">
    <name type="scientific">Ancylobacter mangrovi</name>
    <dbReference type="NCBI Taxonomy" id="2972472"/>
    <lineage>
        <taxon>Bacteria</taxon>
        <taxon>Pseudomonadati</taxon>
        <taxon>Pseudomonadota</taxon>
        <taxon>Alphaproteobacteria</taxon>
        <taxon>Hyphomicrobiales</taxon>
        <taxon>Xanthobacteraceae</taxon>
        <taxon>Ancylobacter</taxon>
    </lineage>
</organism>
<dbReference type="EMBL" id="JANTHZ010000010">
    <property type="protein sequence ID" value="MCS0497216.1"/>
    <property type="molecule type" value="Genomic_DNA"/>
</dbReference>
<gene>
    <name evidence="3" type="ORF">NVS89_19190</name>
</gene>
<proteinExistence type="inferred from homology"/>
<comment type="caution">
    <text evidence="3">The sequence shown here is derived from an EMBL/GenBank/DDBJ whole genome shotgun (WGS) entry which is preliminary data.</text>
</comment>
<dbReference type="InterPro" id="IPR043143">
    <property type="entry name" value="Mal/L-sulf/L-lact_DH-like_NADP"/>
</dbReference>
<reference evidence="3" key="1">
    <citation type="submission" date="2022-08" db="EMBL/GenBank/DDBJ databases">
        <authorList>
            <person name="Li F."/>
        </authorList>
    </citation>
    <scope>NUCLEOTIDE SEQUENCE</scope>
    <source>
        <strain evidence="3">MQZ15Z-1</strain>
    </source>
</reference>
<evidence type="ECO:0000256" key="2">
    <source>
        <dbReference type="ARBA" id="ARBA00023002"/>
    </source>
</evidence>
<evidence type="ECO:0000313" key="4">
    <source>
        <dbReference type="Proteomes" id="UP001151088"/>
    </source>
</evidence>
<dbReference type="PANTHER" id="PTHR11091:SF0">
    <property type="entry name" value="MALATE DEHYDROGENASE"/>
    <property type="match status" value="1"/>
</dbReference>
<dbReference type="InterPro" id="IPR043144">
    <property type="entry name" value="Mal/L-sulf/L-lact_DH-like_ah"/>
</dbReference>
<dbReference type="SUPFAM" id="SSF89733">
    <property type="entry name" value="L-sulfolactate dehydrogenase-like"/>
    <property type="match status" value="1"/>
</dbReference>
<name>A0A9X2PEG6_9HYPH</name>
<accession>A0A9X2PEG6</accession>
<dbReference type="InterPro" id="IPR003767">
    <property type="entry name" value="Malate/L-lactate_DH-like"/>
</dbReference>
<dbReference type="InterPro" id="IPR036111">
    <property type="entry name" value="Mal/L-sulfo/L-lacto_DH-like_sf"/>
</dbReference>
<dbReference type="Proteomes" id="UP001151088">
    <property type="component" value="Unassembled WGS sequence"/>
</dbReference>
<dbReference type="Gene3D" id="3.30.1370.60">
    <property type="entry name" value="Hypothetical oxidoreductase yiak, domain 2"/>
    <property type="match status" value="1"/>
</dbReference>
<comment type="similarity">
    <text evidence="1">Belongs to the LDH2/MDH2 oxidoreductase family.</text>
</comment>
<dbReference type="RefSeq" id="WP_258734368.1">
    <property type="nucleotide sequence ID" value="NZ_JANTHZ010000010.1"/>
</dbReference>
<keyword evidence="4" id="KW-1185">Reference proteome</keyword>
<dbReference type="Pfam" id="PF02615">
    <property type="entry name" value="Ldh_2"/>
    <property type="match status" value="1"/>
</dbReference>
<dbReference type="AlphaFoldDB" id="A0A9X2PEG6"/>
<dbReference type="PANTHER" id="PTHR11091">
    <property type="entry name" value="OXIDOREDUCTASE-RELATED"/>
    <property type="match status" value="1"/>
</dbReference>
<evidence type="ECO:0000256" key="1">
    <source>
        <dbReference type="ARBA" id="ARBA00006056"/>
    </source>
</evidence>
<sequence length="365" mass="38381">MSAVDVDGRVHVEVGRLREFVAGLFAATGLPPADAATVAECLVRANLRGTDTHGVFRAPTYLKRLREGLNNRAPNIAVRKVADAASHVDGDNGMGAVVGRRAMGEAIELARRHGTGLVSVCNSNHYGMAAFYVLQAMEAGMIGIAFTNASPAFPPWGGRAPFFGTSPMAFAVPAGREPSFVLDMAMSVLARGNVYVAAQAGTSIPPGLALDSEGRPTTDPKALIDGGSMLPFGGVKGAALSMLMDILSGVLSGAAFGGEVGNPHQSFDRPQNVGHFFLCLRTDLFMPEEMFLARMDELVVRMKAQPRAAGVEEILVPGEREARREKERLRTGIPLAADVHAALDAEAARCGLAPLEILAAPVAID</sequence>